<organism evidence="2">
    <name type="scientific">marine sediment metagenome</name>
    <dbReference type="NCBI Taxonomy" id="412755"/>
    <lineage>
        <taxon>unclassified sequences</taxon>
        <taxon>metagenomes</taxon>
        <taxon>ecological metagenomes</taxon>
    </lineage>
</organism>
<dbReference type="EMBL" id="LAZR01010954">
    <property type="protein sequence ID" value="KKM64170.1"/>
    <property type="molecule type" value="Genomic_DNA"/>
</dbReference>
<sequence length="56" mass="5959">MPEEKKKPKPGPLVEDMQTVGGVDKTTGASVIRPKTPDGKADALTEATDPQENKPE</sequence>
<comment type="caution">
    <text evidence="2">The sequence shown here is derived from an EMBL/GenBank/DDBJ whole genome shotgun (WGS) entry which is preliminary data.</text>
</comment>
<name>A0A0F9LIM0_9ZZZZ</name>
<reference evidence="2" key="1">
    <citation type="journal article" date="2015" name="Nature">
        <title>Complex archaea that bridge the gap between prokaryotes and eukaryotes.</title>
        <authorList>
            <person name="Spang A."/>
            <person name="Saw J.H."/>
            <person name="Jorgensen S.L."/>
            <person name="Zaremba-Niedzwiedzka K."/>
            <person name="Martijn J."/>
            <person name="Lind A.E."/>
            <person name="van Eijk R."/>
            <person name="Schleper C."/>
            <person name="Guy L."/>
            <person name="Ettema T.J."/>
        </authorList>
    </citation>
    <scope>NUCLEOTIDE SEQUENCE</scope>
</reference>
<proteinExistence type="predicted"/>
<evidence type="ECO:0000313" key="2">
    <source>
        <dbReference type="EMBL" id="KKM64170.1"/>
    </source>
</evidence>
<accession>A0A0F9LIM0</accession>
<dbReference type="AlphaFoldDB" id="A0A0F9LIM0"/>
<feature type="region of interest" description="Disordered" evidence="1">
    <location>
        <begin position="1"/>
        <end position="56"/>
    </location>
</feature>
<evidence type="ECO:0000256" key="1">
    <source>
        <dbReference type="SAM" id="MobiDB-lite"/>
    </source>
</evidence>
<protein>
    <submittedName>
        <fullName evidence="2">Uncharacterized protein</fullName>
    </submittedName>
</protein>
<gene>
    <name evidence="2" type="ORF">LCGC14_1504050</name>
</gene>